<dbReference type="CDD" id="cd09854">
    <property type="entry name" value="PIN_VapC-like"/>
    <property type="match status" value="1"/>
</dbReference>
<evidence type="ECO:0000313" key="2">
    <source>
        <dbReference type="EMBL" id="MBD8891840.1"/>
    </source>
</evidence>
<evidence type="ECO:0000313" key="3">
    <source>
        <dbReference type="Proteomes" id="UP000632063"/>
    </source>
</evidence>
<dbReference type="SUPFAM" id="SSF88723">
    <property type="entry name" value="PIN domain-like"/>
    <property type="match status" value="1"/>
</dbReference>
<sequence length="149" mass="16770">MTLLYLDTNVFILALQGEVGDERAENARRLFYGIEDGSLRAVTSELALAEVLTPKGDRRQQEPALKRQYLELMVFRKLVELTPLLREDMYTAADLAEIQSAKVRLPDRLHLATAIRVKADHFVSDDRRIEVPAPLKKLGLIGTPPFGLS</sequence>
<gene>
    <name evidence="2" type="ORF">IG616_09785</name>
</gene>
<accession>A0ABR9CLV6</accession>
<dbReference type="Proteomes" id="UP000632063">
    <property type="component" value="Unassembled WGS sequence"/>
</dbReference>
<reference evidence="3" key="1">
    <citation type="submission" date="2020-09" db="EMBL/GenBank/DDBJ databases">
        <title>The genome sequence of strain Labrenzia suaedae 4C16A.</title>
        <authorList>
            <person name="Liu Y."/>
        </authorList>
    </citation>
    <scope>NUCLEOTIDE SEQUENCE [LARGE SCALE GENOMIC DNA]</scope>
    <source>
        <strain evidence="3">4C16A</strain>
    </source>
</reference>
<keyword evidence="3" id="KW-1185">Reference proteome</keyword>
<dbReference type="EMBL" id="JACYXI010000005">
    <property type="protein sequence ID" value="MBD8891840.1"/>
    <property type="molecule type" value="Genomic_DNA"/>
</dbReference>
<name>A0ABR9CLV6_9HYPH</name>
<feature type="domain" description="PIN" evidence="1">
    <location>
        <begin position="5"/>
        <end position="130"/>
    </location>
</feature>
<dbReference type="InterPro" id="IPR002716">
    <property type="entry name" value="PIN_dom"/>
</dbReference>
<proteinExistence type="predicted"/>
<reference evidence="2 3" key="2">
    <citation type="journal article" date="2021" name="Int. J. Syst. Evol. Microbiol.">
        <title>Roseibium litorale sp. nov., isolated from a tidal flat sediment and proposal for the reclassification of Labrenzia polysiphoniae as Roseibium polysiphoniae comb. nov.</title>
        <authorList>
            <person name="Liu Y."/>
            <person name="Pei T."/>
            <person name="Du J."/>
            <person name="Chao M."/>
            <person name="Deng M.R."/>
            <person name="Zhu H."/>
        </authorList>
    </citation>
    <scope>NUCLEOTIDE SEQUENCE [LARGE SCALE GENOMIC DNA]</scope>
    <source>
        <strain evidence="2 3">4C16A</strain>
    </source>
</reference>
<dbReference type="RefSeq" id="WP_192147977.1">
    <property type="nucleotide sequence ID" value="NZ_JACYXI010000005.1"/>
</dbReference>
<dbReference type="Pfam" id="PF01850">
    <property type="entry name" value="PIN"/>
    <property type="match status" value="1"/>
</dbReference>
<dbReference type="InterPro" id="IPR029060">
    <property type="entry name" value="PIN-like_dom_sf"/>
</dbReference>
<dbReference type="Gene3D" id="3.40.50.1010">
    <property type="entry name" value="5'-nuclease"/>
    <property type="match status" value="1"/>
</dbReference>
<evidence type="ECO:0000259" key="1">
    <source>
        <dbReference type="Pfam" id="PF01850"/>
    </source>
</evidence>
<comment type="caution">
    <text evidence="2">The sequence shown here is derived from an EMBL/GenBank/DDBJ whole genome shotgun (WGS) entry which is preliminary data.</text>
</comment>
<organism evidence="2 3">
    <name type="scientific">Roseibium litorale</name>
    <dbReference type="NCBI Taxonomy" id="2803841"/>
    <lineage>
        <taxon>Bacteria</taxon>
        <taxon>Pseudomonadati</taxon>
        <taxon>Pseudomonadota</taxon>
        <taxon>Alphaproteobacteria</taxon>
        <taxon>Hyphomicrobiales</taxon>
        <taxon>Stappiaceae</taxon>
        <taxon>Roseibium</taxon>
    </lineage>
</organism>
<protein>
    <submittedName>
        <fullName evidence="2">Type II toxin-antitoxin system VapC family toxin</fullName>
    </submittedName>
</protein>